<dbReference type="AlphaFoldDB" id="A0A091LP03"/>
<evidence type="ECO:0000256" key="2">
    <source>
        <dbReference type="ARBA" id="ARBA00022692"/>
    </source>
</evidence>
<dbReference type="GO" id="GO:0016020">
    <property type="term" value="C:membrane"/>
    <property type="evidence" value="ECO:0007669"/>
    <property type="project" value="UniProtKB-SubCell"/>
</dbReference>
<dbReference type="InterPro" id="IPR023271">
    <property type="entry name" value="Aquaporin-like"/>
</dbReference>
<protein>
    <submittedName>
        <fullName evidence="5">Aquaporin-8</fullName>
    </submittedName>
</protein>
<feature type="non-terminal residue" evidence="5">
    <location>
        <position position="75"/>
    </location>
</feature>
<feature type="non-terminal residue" evidence="5">
    <location>
        <position position="1"/>
    </location>
</feature>
<keyword evidence="6" id="KW-1185">Reference proteome</keyword>
<keyword evidence="4" id="KW-0472">Membrane</keyword>
<dbReference type="PRINTS" id="PR02020">
    <property type="entry name" value="AQUAPORIN8"/>
</dbReference>
<proteinExistence type="predicted"/>
<dbReference type="Proteomes" id="UP000054116">
    <property type="component" value="Unassembled WGS sequence"/>
</dbReference>
<evidence type="ECO:0000256" key="3">
    <source>
        <dbReference type="ARBA" id="ARBA00022989"/>
    </source>
</evidence>
<dbReference type="EMBL" id="KK504543">
    <property type="protein sequence ID" value="KFP60881.1"/>
    <property type="molecule type" value="Genomic_DNA"/>
</dbReference>
<dbReference type="Gene3D" id="1.20.1080.10">
    <property type="entry name" value="Glycerol uptake facilitator protein"/>
    <property type="match status" value="1"/>
</dbReference>
<accession>A0A091LP03</accession>
<dbReference type="SUPFAM" id="SSF81338">
    <property type="entry name" value="Aquaporin-like"/>
    <property type="match status" value="1"/>
</dbReference>
<gene>
    <name evidence="5" type="ORF">N322_08766</name>
</gene>
<evidence type="ECO:0000256" key="4">
    <source>
        <dbReference type="ARBA" id="ARBA00023136"/>
    </source>
</evidence>
<organism evidence="5 6">
    <name type="scientific">Cariama cristata</name>
    <name type="common">Red-legged seriema</name>
    <dbReference type="NCBI Taxonomy" id="54380"/>
    <lineage>
        <taxon>Eukaryota</taxon>
        <taxon>Metazoa</taxon>
        <taxon>Chordata</taxon>
        <taxon>Craniata</taxon>
        <taxon>Vertebrata</taxon>
        <taxon>Euteleostomi</taxon>
        <taxon>Archelosauria</taxon>
        <taxon>Archosauria</taxon>
        <taxon>Dinosauria</taxon>
        <taxon>Saurischia</taxon>
        <taxon>Theropoda</taxon>
        <taxon>Coelurosauria</taxon>
        <taxon>Aves</taxon>
        <taxon>Neognathae</taxon>
        <taxon>Neoaves</taxon>
        <taxon>Telluraves</taxon>
        <taxon>Australaves</taxon>
        <taxon>Cariamiformes</taxon>
        <taxon>Cariamidae</taxon>
        <taxon>Cariama</taxon>
    </lineage>
</organism>
<evidence type="ECO:0000256" key="1">
    <source>
        <dbReference type="ARBA" id="ARBA00004141"/>
    </source>
</evidence>
<name>A0A091LP03_CARIC</name>
<keyword evidence="3" id="KW-1133">Transmembrane helix</keyword>
<sequence>KEVMDMDMDIKFKPSQPHWYERYVQPCVAELLGCTFFIFIGCLSVVEDAEGAGRLQPALAHGLALGLTIAVLGDI</sequence>
<comment type="subcellular location">
    <subcellularLocation>
        <location evidence="1">Membrane</location>
        <topology evidence="1">Multi-pass membrane protein</topology>
    </subcellularLocation>
</comment>
<evidence type="ECO:0000313" key="6">
    <source>
        <dbReference type="Proteomes" id="UP000054116"/>
    </source>
</evidence>
<reference evidence="5 6" key="1">
    <citation type="submission" date="2014-04" db="EMBL/GenBank/DDBJ databases">
        <title>Genome evolution of avian class.</title>
        <authorList>
            <person name="Zhang G."/>
            <person name="Li C."/>
        </authorList>
    </citation>
    <scope>NUCLEOTIDE SEQUENCE [LARGE SCALE GENOMIC DNA]</scope>
    <source>
        <strain evidence="5">BGI_N322</strain>
    </source>
</reference>
<evidence type="ECO:0000313" key="5">
    <source>
        <dbReference type="EMBL" id="KFP60881.1"/>
    </source>
</evidence>
<keyword evidence="2" id="KW-0812">Transmembrane</keyword>
<dbReference type="InterPro" id="IPR023277">
    <property type="entry name" value="Aquaporin_8"/>
</dbReference>